<dbReference type="InterPro" id="IPR057724">
    <property type="entry name" value="TCTN1-3_N"/>
</dbReference>
<dbReference type="OrthoDB" id="184109at2759"/>
<evidence type="ECO:0000256" key="2">
    <source>
        <dbReference type="SAM" id="SignalP"/>
    </source>
</evidence>
<dbReference type="STRING" id="10195.A0A3M7RAB5"/>
<dbReference type="GO" id="GO:0060271">
    <property type="term" value="P:cilium assembly"/>
    <property type="evidence" value="ECO:0007669"/>
    <property type="project" value="TreeGrafter"/>
</dbReference>
<sequence>MSIFYFIFLSLNIIIIIQAQTTNPNDIGKCNCDLTLGHCDINCCCDNDCSQADLDVFTCSQNTNDITNQWCIPNSALFLSNTPYIITNLGDLVCVDVNNTLSLNYYLAPLTDSIEIKDTFITLVANSIAPPAVKHSFDLPSSDNPFNRDNYVYAILQSNFLSVLSLPIQVGSACRSGPPVYHYQDKTTNCLVSPQDLKDECSKAKTSSLSLKYFLNGPKFIRKPKSLENCLENAGPVANPFDYYNNCNENYLKQLDIRSCTDENGLQIDLNDCENKLEPSLNNDLCTNLVKSVSYIFRFNSATGIVQAGLDVVFKNEININTNTKFFEQMFEVIFVPDSISFINFDSINSLKLSGNPGYLRGKPIVVGSTAQPSDRSNKLTYFMPSSQGMCQNDDSSRANHKNQKKFY</sequence>
<feature type="domain" description="Tectonic-1-3 N-terminal" evidence="3">
    <location>
        <begin position="26"/>
        <end position="101"/>
    </location>
</feature>
<keyword evidence="5" id="KW-1185">Reference proteome</keyword>
<accession>A0A3M7RAB5</accession>
<evidence type="ECO:0000256" key="1">
    <source>
        <dbReference type="SAM" id="MobiDB-lite"/>
    </source>
</evidence>
<organism evidence="4 5">
    <name type="scientific">Brachionus plicatilis</name>
    <name type="common">Marine rotifer</name>
    <name type="synonym">Brachionus muelleri</name>
    <dbReference type="NCBI Taxonomy" id="10195"/>
    <lineage>
        <taxon>Eukaryota</taxon>
        <taxon>Metazoa</taxon>
        <taxon>Spiralia</taxon>
        <taxon>Gnathifera</taxon>
        <taxon>Rotifera</taxon>
        <taxon>Eurotatoria</taxon>
        <taxon>Monogononta</taxon>
        <taxon>Pseudotrocha</taxon>
        <taxon>Ploima</taxon>
        <taxon>Brachionidae</taxon>
        <taxon>Brachionus</taxon>
    </lineage>
</organism>
<protein>
    <submittedName>
        <fullName evidence="4">Tectonic</fullName>
    </submittedName>
</protein>
<dbReference type="PANTHER" id="PTHR14611:SF2">
    <property type="entry name" value="TECTONIC"/>
    <property type="match status" value="1"/>
</dbReference>
<feature type="chain" id="PRO_5018042341" evidence="2">
    <location>
        <begin position="20"/>
        <end position="408"/>
    </location>
</feature>
<dbReference type="EMBL" id="REGN01003824">
    <property type="protein sequence ID" value="RNA20543.1"/>
    <property type="molecule type" value="Genomic_DNA"/>
</dbReference>
<dbReference type="AlphaFoldDB" id="A0A3M7RAB5"/>
<dbReference type="Proteomes" id="UP000276133">
    <property type="component" value="Unassembled WGS sequence"/>
</dbReference>
<evidence type="ECO:0000313" key="5">
    <source>
        <dbReference type="Proteomes" id="UP000276133"/>
    </source>
</evidence>
<dbReference type="InterPro" id="IPR040354">
    <property type="entry name" value="TCTN1-3"/>
</dbReference>
<evidence type="ECO:0000313" key="4">
    <source>
        <dbReference type="EMBL" id="RNA20543.1"/>
    </source>
</evidence>
<comment type="caution">
    <text evidence="4">The sequence shown here is derived from an EMBL/GenBank/DDBJ whole genome shotgun (WGS) entry which is preliminary data.</text>
</comment>
<dbReference type="Pfam" id="PF25752">
    <property type="entry name" value="DUF1619_N"/>
    <property type="match status" value="1"/>
</dbReference>
<proteinExistence type="predicted"/>
<feature type="compositionally biased region" description="Basic residues" evidence="1">
    <location>
        <begin position="399"/>
        <end position="408"/>
    </location>
</feature>
<feature type="region of interest" description="Disordered" evidence="1">
    <location>
        <begin position="389"/>
        <end position="408"/>
    </location>
</feature>
<name>A0A3M7RAB5_BRAPC</name>
<feature type="signal peptide" evidence="2">
    <location>
        <begin position="1"/>
        <end position="19"/>
    </location>
</feature>
<keyword evidence="2" id="KW-0732">Signal</keyword>
<evidence type="ECO:0000259" key="3">
    <source>
        <dbReference type="Pfam" id="PF25752"/>
    </source>
</evidence>
<reference evidence="4 5" key="1">
    <citation type="journal article" date="2018" name="Sci. Rep.">
        <title>Genomic signatures of local adaptation to the degree of environmental predictability in rotifers.</title>
        <authorList>
            <person name="Franch-Gras L."/>
            <person name="Hahn C."/>
            <person name="Garcia-Roger E.M."/>
            <person name="Carmona M.J."/>
            <person name="Serra M."/>
            <person name="Gomez A."/>
        </authorList>
    </citation>
    <scope>NUCLEOTIDE SEQUENCE [LARGE SCALE GENOMIC DNA]</scope>
    <source>
        <strain evidence="4">HYR1</strain>
    </source>
</reference>
<dbReference type="PANTHER" id="PTHR14611">
    <property type="entry name" value="TECTONIC FAMILY MEMBER"/>
    <property type="match status" value="1"/>
</dbReference>
<gene>
    <name evidence="4" type="ORF">BpHYR1_038179</name>
</gene>